<evidence type="ECO:0000313" key="1">
    <source>
        <dbReference type="EMBL" id="TMP46290.1"/>
    </source>
</evidence>
<dbReference type="EMBL" id="PNCK01000009">
    <property type="protein sequence ID" value="TMP46290.1"/>
    <property type="molecule type" value="Genomic_DNA"/>
</dbReference>
<protein>
    <submittedName>
        <fullName evidence="2">Uncharacterized protein</fullName>
    </submittedName>
</protein>
<organism evidence="2 4">
    <name type="scientific">Pseudoalteromonas citrea</name>
    <dbReference type="NCBI Taxonomy" id="43655"/>
    <lineage>
        <taxon>Bacteria</taxon>
        <taxon>Pseudomonadati</taxon>
        <taxon>Pseudomonadota</taxon>
        <taxon>Gammaproteobacteria</taxon>
        <taxon>Alteromonadales</taxon>
        <taxon>Pseudoalteromonadaceae</taxon>
        <taxon>Pseudoalteromonas</taxon>
    </lineage>
</organism>
<evidence type="ECO:0000313" key="4">
    <source>
        <dbReference type="Proteomes" id="UP000307706"/>
    </source>
</evidence>
<reference evidence="3 4" key="2">
    <citation type="submission" date="2019-06" db="EMBL/GenBank/DDBJ databases">
        <title>Co-occurence of chitin degradation, pigmentation and bioactivity in marine Pseudoalteromonas.</title>
        <authorList>
            <person name="Sonnenschein E.C."/>
            <person name="Bech P.K."/>
        </authorList>
    </citation>
    <scope>NUCLEOTIDE SEQUENCE [LARGE SCALE GENOMIC DNA]</scope>
    <source>
        <strain evidence="4">S2231</strain>
        <strain evidence="1 3">S2233</strain>
    </source>
</reference>
<gene>
    <name evidence="2" type="ORF">CWB96_00215</name>
    <name evidence="1" type="ORF">CWB97_02210</name>
</gene>
<dbReference type="RefSeq" id="WP_138594664.1">
    <property type="nucleotide sequence ID" value="NZ_PNCK01000009.1"/>
</dbReference>
<dbReference type="EMBL" id="PNCL01000001">
    <property type="protein sequence ID" value="TMP63066.1"/>
    <property type="molecule type" value="Genomic_DNA"/>
</dbReference>
<proteinExistence type="predicted"/>
<dbReference type="AlphaFoldDB" id="A0A5S3XW46"/>
<comment type="caution">
    <text evidence="2">The sequence shown here is derived from an EMBL/GenBank/DDBJ whole genome shotgun (WGS) entry which is preliminary data.</text>
</comment>
<dbReference type="Proteomes" id="UP000305730">
    <property type="component" value="Unassembled WGS sequence"/>
</dbReference>
<sequence>MTSLKNTKTLHTLNELSPSAMKKVLSFCEQLNLPKTKEKNILRGALLAEYTIKDAITRLKNKPRQGIKDKEKISTLQQEMCAIAHILPPKIPSEELEKIIEKTLLSLINQEPHAEPTTLIANCMKEMRKSYFASYDGRTAIATARQLTECLLTTKQRSFFQ</sequence>
<keyword evidence="3" id="KW-1185">Reference proteome</keyword>
<evidence type="ECO:0000313" key="2">
    <source>
        <dbReference type="EMBL" id="TMP63066.1"/>
    </source>
</evidence>
<evidence type="ECO:0000313" key="3">
    <source>
        <dbReference type="Proteomes" id="UP000305730"/>
    </source>
</evidence>
<reference evidence="2" key="3">
    <citation type="submission" date="2019-09" db="EMBL/GenBank/DDBJ databases">
        <title>Co-occurence of chitin degradation, pigmentation and bioactivity in marine Pseudoalteromonas.</title>
        <authorList>
            <person name="Sonnenschein E.C."/>
            <person name="Bech P.K."/>
        </authorList>
    </citation>
    <scope>NUCLEOTIDE SEQUENCE</scope>
    <source>
        <strain evidence="2">S2231</strain>
    </source>
</reference>
<accession>A0A5S3XW46</accession>
<dbReference type="Proteomes" id="UP000307706">
    <property type="component" value="Unassembled WGS sequence"/>
</dbReference>
<reference evidence="3 4" key="1">
    <citation type="submission" date="2017-12" db="EMBL/GenBank/DDBJ databases">
        <authorList>
            <person name="Paulsen S."/>
            <person name="Gram L.K."/>
        </authorList>
    </citation>
    <scope>NUCLEOTIDE SEQUENCE [LARGE SCALE GENOMIC DNA]</scope>
    <source>
        <strain evidence="2 4">S2231</strain>
        <strain evidence="1 3">S2233</strain>
    </source>
</reference>
<name>A0A5S3XW46_9GAMM</name>